<dbReference type="AlphaFoldDB" id="A0A914D6G8"/>
<evidence type="ECO:0000313" key="2">
    <source>
        <dbReference type="Proteomes" id="UP000887540"/>
    </source>
</evidence>
<sequence length="78" mass="8760">MDLVDLDGSMRIWQNLDRSGRILPDLARSEGSGRSSIWFDLDRSDRTWSELKDLGGSGGSKTDQDRTDLARSEDSSRI</sequence>
<evidence type="ECO:0000256" key="1">
    <source>
        <dbReference type="SAM" id="MobiDB-lite"/>
    </source>
</evidence>
<dbReference type="Proteomes" id="UP000887540">
    <property type="component" value="Unplaced"/>
</dbReference>
<accession>A0A914D6G8</accession>
<keyword evidence="2" id="KW-1185">Reference proteome</keyword>
<feature type="region of interest" description="Disordered" evidence="1">
    <location>
        <begin position="50"/>
        <end position="78"/>
    </location>
</feature>
<organism evidence="2 3">
    <name type="scientific">Acrobeloides nanus</name>
    <dbReference type="NCBI Taxonomy" id="290746"/>
    <lineage>
        <taxon>Eukaryota</taxon>
        <taxon>Metazoa</taxon>
        <taxon>Ecdysozoa</taxon>
        <taxon>Nematoda</taxon>
        <taxon>Chromadorea</taxon>
        <taxon>Rhabditida</taxon>
        <taxon>Tylenchina</taxon>
        <taxon>Cephalobomorpha</taxon>
        <taxon>Cephaloboidea</taxon>
        <taxon>Cephalobidae</taxon>
        <taxon>Acrobeloides</taxon>
    </lineage>
</organism>
<evidence type="ECO:0000313" key="3">
    <source>
        <dbReference type="WBParaSite" id="ACRNAN_scaffold18555.g26482.t1"/>
    </source>
</evidence>
<feature type="compositionally biased region" description="Basic and acidic residues" evidence="1">
    <location>
        <begin position="62"/>
        <end position="78"/>
    </location>
</feature>
<proteinExistence type="predicted"/>
<protein>
    <submittedName>
        <fullName evidence="3">Uncharacterized protein</fullName>
    </submittedName>
</protein>
<dbReference type="WBParaSite" id="ACRNAN_scaffold18555.g26482.t1">
    <property type="protein sequence ID" value="ACRNAN_scaffold18555.g26482.t1"/>
    <property type="gene ID" value="ACRNAN_scaffold18555.g26482"/>
</dbReference>
<name>A0A914D6G8_9BILA</name>
<reference evidence="3" key="1">
    <citation type="submission" date="2022-11" db="UniProtKB">
        <authorList>
            <consortium name="WormBaseParasite"/>
        </authorList>
    </citation>
    <scope>IDENTIFICATION</scope>
</reference>